<keyword evidence="3" id="KW-1185">Reference proteome</keyword>
<dbReference type="Proteomes" id="UP000821837">
    <property type="component" value="Chromosome 11"/>
</dbReference>
<gene>
    <name evidence="2" type="ORF">HPB52_009033</name>
</gene>
<sequence length="123" mass="13816">MAHEVFPDLCLNVNLLAVAYYALMEDGPALVEAPEIHRAYELLLKEAANLIRKEAQDQMERTTSSSHHSPTHKRQLKDAGALLRSETAPATPPSRQRLRSGKRVVPTPRKFTRKSQLRAASFD</sequence>
<reference evidence="2" key="1">
    <citation type="journal article" date="2020" name="Cell">
        <title>Large-Scale Comparative Analyses of Tick Genomes Elucidate Their Genetic Diversity and Vector Capacities.</title>
        <authorList>
            <consortium name="Tick Genome and Microbiome Consortium (TIGMIC)"/>
            <person name="Jia N."/>
            <person name="Wang J."/>
            <person name="Shi W."/>
            <person name="Du L."/>
            <person name="Sun Y."/>
            <person name="Zhan W."/>
            <person name="Jiang J.F."/>
            <person name="Wang Q."/>
            <person name="Zhang B."/>
            <person name="Ji P."/>
            <person name="Bell-Sakyi L."/>
            <person name="Cui X.M."/>
            <person name="Yuan T.T."/>
            <person name="Jiang B.G."/>
            <person name="Yang W.F."/>
            <person name="Lam T.T."/>
            <person name="Chang Q.C."/>
            <person name="Ding S.J."/>
            <person name="Wang X.J."/>
            <person name="Zhu J.G."/>
            <person name="Ruan X.D."/>
            <person name="Zhao L."/>
            <person name="Wei J.T."/>
            <person name="Ye R.Z."/>
            <person name="Que T.C."/>
            <person name="Du C.H."/>
            <person name="Zhou Y.H."/>
            <person name="Cheng J.X."/>
            <person name="Dai P.F."/>
            <person name="Guo W.B."/>
            <person name="Han X.H."/>
            <person name="Huang E.J."/>
            <person name="Li L.F."/>
            <person name="Wei W."/>
            <person name="Gao Y.C."/>
            <person name="Liu J.Z."/>
            <person name="Shao H.Z."/>
            <person name="Wang X."/>
            <person name="Wang C.C."/>
            <person name="Yang T.C."/>
            <person name="Huo Q.B."/>
            <person name="Li W."/>
            <person name="Chen H.Y."/>
            <person name="Chen S.E."/>
            <person name="Zhou L.G."/>
            <person name="Ni X.B."/>
            <person name="Tian J.H."/>
            <person name="Sheng Y."/>
            <person name="Liu T."/>
            <person name="Pan Y.S."/>
            <person name="Xia L.Y."/>
            <person name="Li J."/>
            <person name="Zhao F."/>
            <person name="Cao W.C."/>
        </authorList>
    </citation>
    <scope>NUCLEOTIDE SEQUENCE</scope>
    <source>
        <strain evidence="2">Rsan-2018</strain>
    </source>
</reference>
<organism evidence="2 3">
    <name type="scientific">Rhipicephalus sanguineus</name>
    <name type="common">Brown dog tick</name>
    <name type="synonym">Ixodes sanguineus</name>
    <dbReference type="NCBI Taxonomy" id="34632"/>
    <lineage>
        <taxon>Eukaryota</taxon>
        <taxon>Metazoa</taxon>
        <taxon>Ecdysozoa</taxon>
        <taxon>Arthropoda</taxon>
        <taxon>Chelicerata</taxon>
        <taxon>Arachnida</taxon>
        <taxon>Acari</taxon>
        <taxon>Parasitiformes</taxon>
        <taxon>Ixodida</taxon>
        <taxon>Ixodoidea</taxon>
        <taxon>Ixodidae</taxon>
        <taxon>Rhipicephalinae</taxon>
        <taxon>Rhipicephalus</taxon>
        <taxon>Rhipicephalus</taxon>
    </lineage>
</organism>
<comment type="caution">
    <text evidence="2">The sequence shown here is derived from an EMBL/GenBank/DDBJ whole genome shotgun (WGS) entry which is preliminary data.</text>
</comment>
<feature type="region of interest" description="Disordered" evidence="1">
    <location>
        <begin position="54"/>
        <end position="123"/>
    </location>
</feature>
<accession>A0A9D4QBG6</accession>
<proteinExistence type="predicted"/>
<dbReference type="EMBL" id="JABSTV010001247">
    <property type="protein sequence ID" value="KAH7972189.1"/>
    <property type="molecule type" value="Genomic_DNA"/>
</dbReference>
<reference evidence="2" key="2">
    <citation type="submission" date="2021-09" db="EMBL/GenBank/DDBJ databases">
        <authorList>
            <person name="Jia N."/>
            <person name="Wang J."/>
            <person name="Shi W."/>
            <person name="Du L."/>
            <person name="Sun Y."/>
            <person name="Zhan W."/>
            <person name="Jiang J."/>
            <person name="Wang Q."/>
            <person name="Zhang B."/>
            <person name="Ji P."/>
            <person name="Sakyi L.B."/>
            <person name="Cui X."/>
            <person name="Yuan T."/>
            <person name="Jiang B."/>
            <person name="Yang W."/>
            <person name="Lam T.T.-Y."/>
            <person name="Chang Q."/>
            <person name="Ding S."/>
            <person name="Wang X."/>
            <person name="Zhu J."/>
            <person name="Ruan X."/>
            <person name="Zhao L."/>
            <person name="Wei J."/>
            <person name="Que T."/>
            <person name="Du C."/>
            <person name="Cheng J."/>
            <person name="Dai P."/>
            <person name="Han X."/>
            <person name="Huang E."/>
            <person name="Gao Y."/>
            <person name="Liu J."/>
            <person name="Shao H."/>
            <person name="Ye R."/>
            <person name="Li L."/>
            <person name="Wei W."/>
            <person name="Wang X."/>
            <person name="Wang C."/>
            <person name="Huo Q."/>
            <person name="Li W."/>
            <person name="Guo W."/>
            <person name="Chen H."/>
            <person name="Chen S."/>
            <person name="Zhou L."/>
            <person name="Zhou L."/>
            <person name="Ni X."/>
            <person name="Tian J."/>
            <person name="Zhou Y."/>
            <person name="Sheng Y."/>
            <person name="Liu T."/>
            <person name="Pan Y."/>
            <person name="Xia L."/>
            <person name="Li J."/>
            <person name="Zhao F."/>
            <person name="Cao W."/>
        </authorList>
    </citation>
    <scope>NUCLEOTIDE SEQUENCE</scope>
    <source>
        <strain evidence="2">Rsan-2018</strain>
        <tissue evidence="2">Larvae</tissue>
    </source>
</reference>
<evidence type="ECO:0000313" key="2">
    <source>
        <dbReference type="EMBL" id="KAH7972189.1"/>
    </source>
</evidence>
<name>A0A9D4QBG6_RHISA</name>
<evidence type="ECO:0000256" key="1">
    <source>
        <dbReference type="SAM" id="MobiDB-lite"/>
    </source>
</evidence>
<evidence type="ECO:0000313" key="3">
    <source>
        <dbReference type="Proteomes" id="UP000821837"/>
    </source>
</evidence>
<dbReference type="AlphaFoldDB" id="A0A9D4QBG6"/>
<protein>
    <submittedName>
        <fullName evidence="2">Uncharacterized protein</fullName>
    </submittedName>
</protein>